<dbReference type="CDD" id="cd09272">
    <property type="entry name" value="RNase_HI_RT_Ty1"/>
    <property type="match status" value="1"/>
</dbReference>
<accession>A0AAE1WLZ3</accession>
<keyword evidence="2" id="KW-1185">Reference proteome</keyword>
<dbReference type="EMBL" id="JACGWL010000009">
    <property type="protein sequence ID" value="KAK4395799.1"/>
    <property type="molecule type" value="Genomic_DNA"/>
</dbReference>
<evidence type="ECO:0000313" key="1">
    <source>
        <dbReference type="EMBL" id="KAK4395799.1"/>
    </source>
</evidence>
<organism evidence="1 2">
    <name type="scientific">Sesamum angolense</name>
    <dbReference type="NCBI Taxonomy" id="2727404"/>
    <lineage>
        <taxon>Eukaryota</taxon>
        <taxon>Viridiplantae</taxon>
        <taxon>Streptophyta</taxon>
        <taxon>Embryophyta</taxon>
        <taxon>Tracheophyta</taxon>
        <taxon>Spermatophyta</taxon>
        <taxon>Magnoliopsida</taxon>
        <taxon>eudicotyledons</taxon>
        <taxon>Gunneridae</taxon>
        <taxon>Pentapetalae</taxon>
        <taxon>asterids</taxon>
        <taxon>lamiids</taxon>
        <taxon>Lamiales</taxon>
        <taxon>Pedaliaceae</taxon>
        <taxon>Sesamum</taxon>
    </lineage>
</organism>
<evidence type="ECO:0000313" key="2">
    <source>
        <dbReference type="Proteomes" id="UP001289374"/>
    </source>
</evidence>
<name>A0AAE1WLZ3_9LAMI</name>
<reference evidence="1" key="1">
    <citation type="submission" date="2020-06" db="EMBL/GenBank/DDBJ databases">
        <authorList>
            <person name="Li T."/>
            <person name="Hu X."/>
            <person name="Zhang T."/>
            <person name="Song X."/>
            <person name="Zhang H."/>
            <person name="Dai N."/>
            <person name="Sheng W."/>
            <person name="Hou X."/>
            <person name="Wei L."/>
        </authorList>
    </citation>
    <scope>NUCLEOTIDE SEQUENCE</scope>
    <source>
        <strain evidence="1">K16</strain>
        <tissue evidence="1">Leaf</tissue>
    </source>
</reference>
<gene>
    <name evidence="1" type="ORF">Sango_1734200</name>
</gene>
<dbReference type="PANTHER" id="PTHR11439">
    <property type="entry name" value="GAG-POL-RELATED RETROTRANSPOSON"/>
    <property type="match status" value="1"/>
</dbReference>
<sequence>MEYQDDDGELTEGSIIDGEGIIGTELTYLANGTRPGISFSISKLARYTSCPDKTHWGALDRVLRYLKGTVSLAFHYGRFSAILEGYSDASWIAKNSRSNGCSGYVFTLGGGAVSWKSAKQTLITWSTFKAELCALDTTGTEAE</sequence>
<dbReference type="Proteomes" id="UP001289374">
    <property type="component" value="Unassembled WGS sequence"/>
</dbReference>
<comment type="caution">
    <text evidence="1">The sequence shown here is derived from an EMBL/GenBank/DDBJ whole genome shotgun (WGS) entry which is preliminary data.</text>
</comment>
<proteinExistence type="predicted"/>
<evidence type="ECO:0008006" key="3">
    <source>
        <dbReference type="Google" id="ProtNLM"/>
    </source>
</evidence>
<dbReference type="AlphaFoldDB" id="A0AAE1WLZ3"/>
<reference evidence="1" key="2">
    <citation type="journal article" date="2024" name="Plant">
        <title>Genomic evolution and insights into agronomic trait innovations of Sesamum species.</title>
        <authorList>
            <person name="Miao H."/>
            <person name="Wang L."/>
            <person name="Qu L."/>
            <person name="Liu H."/>
            <person name="Sun Y."/>
            <person name="Le M."/>
            <person name="Wang Q."/>
            <person name="Wei S."/>
            <person name="Zheng Y."/>
            <person name="Lin W."/>
            <person name="Duan Y."/>
            <person name="Cao H."/>
            <person name="Xiong S."/>
            <person name="Wang X."/>
            <person name="Wei L."/>
            <person name="Li C."/>
            <person name="Ma Q."/>
            <person name="Ju M."/>
            <person name="Zhao R."/>
            <person name="Li G."/>
            <person name="Mu C."/>
            <person name="Tian Q."/>
            <person name="Mei H."/>
            <person name="Zhang T."/>
            <person name="Gao T."/>
            <person name="Zhang H."/>
        </authorList>
    </citation>
    <scope>NUCLEOTIDE SEQUENCE</scope>
    <source>
        <strain evidence="1">K16</strain>
    </source>
</reference>
<protein>
    <recommendedName>
        <fullName evidence="3">Retrovirus-related Pol polyprotein from transposon TNT 1-94</fullName>
    </recommendedName>
</protein>
<dbReference type="PANTHER" id="PTHR11439:SF440">
    <property type="entry name" value="INTEGRASE CATALYTIC DOMAIN-CONTAINING PROTEIN"/>
    <property type="match status" value="1"/>
</dbReference>